<organism evidence="2">
    <name type="scientific">Herbiconiux sp. A18JL235</name>
    <dbReference type="NCBI Taxonomy" id="3152363"/>
    <lineage>
        <taxon>Bacteria</taxon>
        <taxon>Bacillati</taxon>
        <taxon>Actinomycetota</taxon>
        <taxon>Actinomycetes</taxon>
        <taxon>Micrococcales</taxon>
        <taxon>Microbacteriaceae</taxon>
        <taxon>Herbiconiux</taxon>
    </lineage>
</organism>
<feature type="transmembrane region" description="Helical" evidence="1">
    <location>
        <begin position="52"/>
        <end position="71"/>
    </location>
</feature>
<keyword evidence="1" id="KW-0472">Membrane</keyword>
<evidence type="ECO:0000256" key="1">
    <source>
        <dbReference type="SAM" id="Phobius"/>
    </source>
</evidence>
<dbReference type="Pfam" id="PF10823">
    <property type="entry name" value="DUF2568"/>
    <property type="match status" value="1"/>
</dbReference>
<dbReference type="RefSeq" id="WP_368497250.1">
    <property type="nucleotide sequence ID" value="NZ_CP162511.1"/>
</dbReference>
<accession>A0AB39BFD9</accession>
<feature type="transmembrane region" description="Helical" evidence="1">
    <location>
        <begin position="27"/>
        <end position="46"/>
    </location>
</feature>
<dbReference type="EMBL" id="CP162511">
    <property type="protein sequence ID" value="XDI04851.1"/>
    <property type="molecule type" value="Genomic_DNA"/>
</dbReference>
<evidence type="ECO:0000313" key="2">
    <source>
        <dbReference type="EMBL" id="XDI04851.1"/>
    </source>
</evidence>
<reference evidence="2" key="1">
    <citation type="submission" date="2024-05" db="EMBL/GenBank/DDBJ databases">
        <title>Herbiconiux sp. A18JL235.</title>
        <authorList>
            <person name="Zhang G."/>
        </authorList>
    </citation>
    <scope>NUCLEOTIDE SEQUENCE</scope>
    <source>
        <strain evidence="2">A18JL235</strain>
    </source>
</reference>
<dbReference type="AlphaFoldDB" id="A0AB39BFD9"/>
<gene>
    <name evidence="2" type="ORF">ABFY20_16135</name>
</gene>
<dbReference type="InterPro" id="IPR021214">
    <property type="entry name" value="DUF2568"/>
</dbReference>
<keyword evidence="1" id="KW-0812">Transmembrane</keyword>
<feature type="transmembrane region" description="Helical" evidence="1">
    <location>
        <begin position="107"/>
        <end position="124"/>
    </location>
</feature>
<name>A0AB39BFD9_9MICO</name>
<protein>
    <submittedName>
        <fullName evidence="2">YrdB family protein</fullName>
    </submittedName>
</protein>
<keyword evidence="1" id="KW-1133">Transmembrane helix</keyword>
<sequence>MQDDSPAPGAPRTPRAPRDVTIGVNDVVRFVLELFAFFTFGFWGFVAWPLPWNIALGIATPLFAVLIWALFLSPKAVIRLDAFGRGLVEIVVMGGAALAWLMLGQPIVALVFGVVAVVSGVIAGRKEFS</sequence>
<proteinExistence type="predicted"/>
<feature type="transmembrane region" description="Helical" evidence="1">
    <location>
        <begin position="83"/>
        <end position="101"/>
    </location>
</feature>